<evidence type="ECO:0000313" key="3">
    <source>
        <dbReference type="EMBL" id="MBB5353379.1"/>
    </source>
</evidence>
<dbReference type="Pfam" id="PF01476">
    <property type="entry name" value="LysM"/>
    <property type="match status" value="1"/>
</dbReference>
<organism evidence="3 4">
    <name type="scientific">Haloferula luteola</name>
    <dbReference type="NCBI Taxonomy" id="595692"/>
    <lineage>
        <taxon>Bacteria</taxon>
        <taxon>Pseudomonadati</taxon>
        <taxon>Verrucomicrobiota</taxon>
        <taxon>Verrucomicrobiia</taxon>
        <taxon>Verrucomicrobiales</taxon>
        <taxon>Verrucomicrobiaceae</taxon>
        <taxon>Haloferula</taxon>
    </lineage>
</organism>
<feature type="compositionally biased region" description="Polar residues" evidence="1">
    <location>
        <begin position="51"/>
        <end position="72"/>
    </location>
</feature>
<dbReference type="GO" id="GO:0008932">
    <property type="term" value="F:lytic endotransglycosylase activity"/>
    <property type="evidence" value="ECO:0007669"/>
    <property type="project" value="TreeGrafter"/>
</dbReference>
<dbReference type="InterPro" id="IPR018392">
    <property type="entry name" value="LysM"/>
</dbReference>
<name>A0A840VHV6_9BACT</name>
<dbReference type="CDD" id="cd00118">
    <property type="entry name" value="LysM"/>
    <property type="match status" value="1"/>
</dbReference>
<keyword evidence="4" id="KW-1185">Reference proteome</keyword>
<accession>A0A840VHV6</accession>
<dbReference type="AlphaFoldDB" id="A0A840VHV6"/>
<feature type="region of interest" description="Disordered" evidence="1">
    <location>
        <begin position="24"/>
        <end position="43"/>
    </location>
</feature>
<feature type="region of interest" description="Disordered" evidence="1">
    <location>
        <begin position="50"/>
        <end position="122"/>
    </location>
</feature>
<feature type="compositionally biased region" description="Basic residues" evidence="1">
    <location>
        <begin position="104"/>
        <end position="116"/>
    </location>
</feature>
<dbReference type="PROSITE" id="PS51782">
    <property type="entry name" value="LYSM"/>
    <property type="match status" value="1"/>
</dbReference>
<dbReference type="Proteomes" id="UP000557717">
    <property type="component" value="Unassembled WGS sequence"/>
</dbReference>
<dbReference type="PANTHER" id="PTHR33734">
    <property type="entry name" value="LYSM DOMAIN-CONTAINING GPI-ANCHORED PROTEIN 2"/>
    <property type="match status" value="1"/>
</dbReference>
<proteinExistence type="predicted"/>
<evidence type="ECO:0000256" key="1">
    <source>
        <dbReference type="SAM" id="MobiDB-lite"/>
    </source>
</evidence>
<dbReference type="Gene3D" id="3.10.350.10">
    <property type="entry name" value="LysM domain"/>
    <property type="match status" value="1"/>
</dbReference>
<evidence type="ECO:0000259" key="2">
    <source>
        <dbReference type="PROSITE" id="PS51782"/>
    </source>
</evidence>
<gene>
    <name evidence="3" type="ORF">HNR46_003636</name>
</gene>
<evidence type="ECO:0000313" key="4">
    <source>
        <dbReference type="Proteomes" id="UP000557717"/>
    </source>
</evidence>
<comment type="caution">
    <text evidence="3">The sequence shown here is derived from an EMBL/GenBank/DDBJ whole genome shotgun (WGS) entry which is preliminary data.</text>
</comment>
<dbReference type="InterPro" id="IPR036779">
    <property type="entry name" value="LysM_dom_sf"/>
</dbReference>
<dbReference type="EMBL" id="JACHFD010000025">
    <property type="protein sequence ID" value="MBB5353379.1"/>
    <property type="molecule type" value="Genomic_DNA"/>
</dbReference>
<feature type="compositionally biased region" description="Low complexity" evidence="1">
    <location>
        <begin position="73"/>
        <end position="86"/>
    </location>
</feature>
<feature type="domain" description="LysM" evidence="2">
    <location>
        <begin position="121"/>
        <end position="164"/>
    </location>
</feature>
<dbReference type="SMART" id="SM00257">
    <property type="entry name" value="LysM"/>
    <property type="match status" value="1"/>
</dbReference>
<dbReference type="PANTHER" id="PTHR33734:SF22">
    <property type="entry name" value="MEMBRANE-BOUND LYTIC MUREIN TRANSGLYCOSYLASE D"/>
    <property type="match status" value="1"/>
</dbReference>
<dbReference type="SUPFAM" id="SSF54106">
    <property type="entry name" value="LysM domain"/>
    <property type="match status" value="1"/>
</dbReference>
<reference evidence="3 4" key="1">
    <citation type="submission" date="2020-08" db="EMBL/GenBank/DDBJ databases">
        <title>Genomic Encyclopedia of Type Strains, Phase IV (KMG-IV): sequencing the most valuable type-strain genomes for metagenomic binning, comparative biology and taxonomic classification.</title>
        <authorList>
            <person name="Goeker M."/>
        </authorList>
    </citation>
    <scope>NUCLEOTIDE SEQUENCE [LARGE SCALE GENOMIC DNA]</scope>
    <source>
        <strain evidence="3 4">YC6886</strain>
    </source>
</reference>
<sequence>MRISPAWLLMSFIPWIFPSCSNSSLSGDNPSGTGPFDSRGNYVEAWADNPSKWNGRSVQPTEVASNESSNSSTVAQTTTVTTTPTAKPEPVRTVSTTSTPAPKPKPKPVVKPKPKPKPAFATHSVRKGDTLYGLAKRYGTTVGKIQQANGIKGSNIRIGQSLKIPR</sequence>
<protein>
    <submittedName>
        <fullName evidence="3">LysM repeat protein</fullName>
    </submittedName>
</protein>